<evidence type="ECO:0000313" key="2">
    <source>
        <dbReference type="Proteomes" id="UP001341281"/>
    </source>
</evidence>
<dbReference type="PANTHER" id="PTHR28637">
    <property type="entry name" value="DNA REPLICATION FACTOR CDT1"/>
    <property type="match status" value="1"/>
</dbReference>
<dbReference type="GO" id="GO:0000278">
    <property type="term" value="P:mitotic cell cycle"/>
    <property type="evidence" value="ECO:0007669"/>
    <property type="project" value="TreeGrafter"/>
</dbReference>
<dbReference type="InterPro" id="IPR045173">
    <property type="entry name" value="Cdt1"/>
</dbReference>
<dbReference type="AlphaFoldDB" id="A0AAQ3X989"/>
<dbReference type="InterPro" id="IPR036390">
    <property type="entry name" value="WH_DNA-bd_sf"/>
</dbReference>
<dbReference type="PANTHER" id="PTHR28637:SF1">
    <property type="entry name" value="DNA REPLICATION FACTOR CDT1"/>
    <property type="match status" value="1"/>
</dbReference>
<dbReference type="GO" id="GO:0000076">
    <property type="term" value="P:DNA replication checkpoint signaling"/>
    <property type="evidence" value="ECO:0007669"/>
    <property type="project" value="TreeGrafter"/>
</dbReference>
<proteinExistence type="predicted"/>
<dbReference type="SUPFAM" id="SSF46785">
    <property type="entry name" value="Winged helix' DNA-binding domain"/>
    <property type="match status" value="1"/>
</dbReference>
<gene>
    <name evidence="1" type="ORF">U9M48_036709</name>
</gene>
<reference evidence="1 2" key="1">
    <citation type="submission" date="2024-02" db="EMBL/GenBank/DDBJ databases">
        <title>High-quality chromosome-scale genome assembly of Pensacola bahiagrass (Paspalum notatum Flugge var. saurae).</title>
        <authorList>
            <person name="Vega J.M."/>
            <person name="Podio M."/>
            <person name="Orjuela J."/>
            <person name="Siena L.A."/>
            <person name="Pessino S.C."/>
            <person name="Combes M.C."/>
            <person name="Mariac C."/>
            <person name="Albertini E."/>
            <person name="Pupilli F."/>
            <person name="Ortiz J.P.A."/>
            <person name="Leblanc O."/>
        </authorList>
    </citation>
    <scope>NUCLEOTIDE SEQUENCE [LARGE SCALE GENOMIC DNA]</scope>
    <source>
        <strain evidence="1">R1</strain>
        <tissue evidence="1">Leaf</tissue>
    </source>
</reference>
<keyword evidence="2" id="KW-1185">Reference proteome</keyword>
<dbReference type="GO" id="GO:0005634">
    <property type="term" value="C:nucleus"/>
    <property type="evidence" value="ECO:0007669"/>
    <property type="project" value="TreeGrafter"/>
</dbReference>
<dbReference type="GO" id="GO:0030174">
    <property type="term" value="P:regulation of DNA-templated DNA replication initiation"/>
    <property type="evidence" value="ECO:0007669"/>
    <property type="project" value="InterPro"/>
</dbReference>
<dbReference type="GO" id="GO:0003677">
    <property type="term" value="F:DNA binding"/>
    <property type="evidence" value="ECO:0007669"/>
    <property type="project" value="InterPro"/>
</dbReference>
<evidence type="ECO:0000313" key="1">
    <source>
        <dbReference type="EMBL" id="WVZ90403.1"/>
    </source>
</evidence>
<protein>
    <submittedName>
        <fullName evidence="1">Uncharacterized protein</fullName>
    </submittedName>
</protein>
<name>A0AAQ3X989_PASNO</name>
<dbReference type="Proteomes" id="UP001341281">
    <property type="component" value="Chromosome 08"/>
</dbReference>
<accession>A0AAQ3X989</accession>
<sequence length="72" mass="8216">MDDLKSVERELGVSAGAGWSPMKQKPEVMLLESYEMLREFFNCQESFTRLLRMKGPKATFPNICASIQNLSE</sequence>
<dbReference type="GO" id="GO:0071163">
    <property type="term" value="P:DNA replication preinitiation complex assembly"/>
    <property type="evidence" value="ECO:0007669"/>
    <property type="project" value="InterPro"/>
</dbReference>
<dbReference type="GO" id="GO:0070182">
    <property type="term" value="F:DNA polymerase binding"/>
    <property type="evidence" value="ECO:0007669"/>
    <property type="project" value="TreeGrafter"/>
</dbReference>
<dbReference type="EMBL" id="CP144752">
    <property type="protein sequence ID" value="WVZ90403.1"/>
    <property type="molecule type" value="Genomic_DNA"/>
</dbReference>
<organism evidence="1 2">
    <name type="scientific">Paspalum notatum var. saurae</name>
    <dbReference type="NCBI Taxonomy" id="547442"/>
    <lineage>
        <taxon>Eukaryota</taxon>
        <taxon>Viridiplantae</taxon>
        <taxon>Streptophyta</taxon>
        <taxon>Embryophyta</taxon>
        <taxon>Tracheophyta</taxon>
        <taxon>Spermatophyta</taxon>
        <taxon>Magnoliopsida</taxon>
        <taxon>Liliopsida</taxon>
        <taxon>Poales</taxon>
        <taxon>Poaceae</taxon>
        <taxon>PACMAD clade</taxon>
        <taxon>Panicoideae</taxon>
        <taxon>Andropogonodae</taxon>
        <taxon>Paspaleae</taxon>
        <taxon>Paspalinae</taxon>
        <taxon>Paspalum</taxon>
    </lineage>
</organism>